<accession>A0A0A1TAH8</accession>
<feature type="region of interest" description="Disordered" evidence="1">
    <location>
        <begin position="189"/>
        <end position="214"/>
    </location>
</feature>
<proteinExistence type="predicted"/>
<organism evidence="2 3">
    <name type="scientific">[Torrubiella] hemipterigena</name>
    <dbReference type="NCBI Taxonomy" id="1531966"/>
    <lineage>
        <taxon>Eukaryota</taxon>
        <taxon>Fungi</taxon>
        <taxon>Dikarya</taxon>
        <taxon>Ascomycota</taxon>
        <taxon>Pezizomycotina</taxon>
        <taxon>Sordariomycetes</taxon>
        <taxon>Hypocreomycetidae</taxon>
        <taxon>Hypocreales</taxon>
        <taxon>Clavicipitaceae</taxon>
        <taxon>Clavicipitaceae incertae sedis</taxon>
        <taxon>'Torrubiella' clade</taxon>
    </lineage>
</organism>
<feature type="compositionally biased region" description="Basic and acidic residues" evidence="1">
    <location>
        <begin position="189"/>
        <end position="198"/>
    </location>
</feature>
<feature type="compositionally biased region" description="Basic residues" evidence="1">
    <location>
        <begin position="164"/>
        <end position="173"/>
    </location>
</feature>
<evidence type="ECO:0000313" key="3">
    <source>
        <dbReference type="Proteomes" id="UP000039046"/>
    </source>
</evidence>
<feature type="compositionally biased region" description="Polar residues" evidence="1">
    <location>
        <begin position="270"/>
        <end position="280"/>
    </location>
</feature>
<keyword evidence="3" id="KW-1185">Reference proteome</keyword>
<gene>
    <name evidence="2" type="ORF">VHEMI07466</name>
</gene>
<evidence type="ECO:0000256" key="1">
    <source>
        <dbReference type="SAM" id="MobiDB-lite"/>
    </source>
</evidence>
<name>A0A0A1TAH8_9HYPO</name>
<protein>
    <submittedName>
        <fullName evidence="2">Uncharacterized protein</fullName>
    </submittedName>
</protein>
<evidence type="ECO:0000313" key="2">
    <source>
        <dbReference type="EMBL" id="CEJ91774.1"/>
    </source>
</evidence>
<dbReference type="Proteomes" id="UP000039046">
    <property type="component" value="Unassembled WGS sequence"/>
</dbReference>
<dbReference type="AlphaFoldDB" id="A0A0A1TAH8"/>
<reference evidence="2 3" key="1">
    <citation type="journal article" date="2015" name="Genome Announc.">
        <title>Draft Genome Sequence and Gene Annotation of the Entomopathogenic Fungus Verticillium hemipterigenum.</title>
        <authorList>
            <person name="Horn F."/>
            <person name="Habel A."/>
            <person name="Scharf D.H."/>
            <person name="Dworschak J."/>
            <person name="Brakhage A.A."/>
            <person name="Guthke R."/>
            <person name="Hertweck C."/>
            <person name="Linde J."/>
        </authorList>
    </citation>
    <scope>NUCLEOTIDE SEQUENCE [LARGE SCALE GENOMIC DNA]</scope>
</reference>
<feature type="region of interest" description="Disordered" evidence="1">
    <location>
        <begin position="146"/>
        <end position="176"/>
    </location>
</feature>
<dbReference type="HOGENOM" id="CLU_994619_0_0_1"/>
<feature type="region of interest" description="Disordered" evidence="1">
    <location>
        <begin position="258"/>
        <end position="280"/>
    </location>
</feature>
<sequence length="280" mass="30917">MCRYSMEPAICVLHHAANESLFWRAIEQYQCSEPMKSTQFCTNEPHGIVITGTFQSLFGKLGDQKATQNLDWGHCHHFSVAKEVRVEKHHAAEVDKAVTEEEAAFPGGRFGVERETSESPTANFSAVRKRLQNLKLGLEKTVSRLESARQKEAEASNPGTPATPRRKSFKAKGKATTVTRVVTTTKRIIVPEDTKSDTESSALGHSTQSSSMPHGLKLISESKGEKQLPESTDRLTGQKVDRMVSFRKRVFAASNLNLTLDGAEDDDVDTPTQANLSESK</sequence>
<feature type="compositionally biased region" description="Polar residues" evidence="1">
    <location>
        <begin position="199"/>
        <end position="212"/>
    </location>
</feature>
<dbReference type="EMBL" id="CDHN01000004">
    <property type="protein sequence ID" value="CEJ91774.1"/>
    <property type="molecule type" value="Genomic_DNA"/>
</dbReference>